<feature type="region of interest" description="Disordered" evidence="1">
    <location>
        <begin position="32"/>
        <end position="83"/>
    </location>
</feature>
<evidence type="ECO:0000313" key="4">
    <source>
        <dbReference type="Proteomes" id="UP000265419"/>
    </source>
</evidence>
<evidence type="ECO:0000256" key="1">
    <source>
        <dbReference type="SAM" id="MobiDB-lite"/>
    </source>
</evidence>
<dbReference type="RefSeq" id="WP_119423360.1">
    <property type="nucleotide sequence ID" value="NZ_QQXK01000002.1"/>
</dbReference>
<keyword evidence="2" id="KW-0732">Signal</keyword>
<accession>A0A399JDG1</accession>
<comment type="caution">
    <text evidence="3">The sequence shown here is derived from an EMBL/GenBank/DDBJ whole genome shotgun (WGS) entry which is preliminary data.</text>
</comment>
<organism evidence="3 4">
    <name type="scientific">Galactobacter valiniphilus</name>
    <dbReference type="NCBI Taxonomy" id="2676122"/>
    <lineage>
        <taxon>Bacteria</taxon>
        <taxon>Bacillati</taxon>
        <taxon>Actinomycetota</taxon>
        <taxon>Actinomycetes</taxon>
        <taxon>Micrococcales</taxon>
        <taxon>Micrococcaceae</taxon>
        <taxon>Galactobacter</taxon>
    </lineage>
</organism>
<feature type="signal peptide" evidence="2">
    <location>
        <begin position="1"/>
        <end position="22"/>
    </location>
</feature>
<sequence>MKTRPLLGVALLGSALALALSACGPSSLSGVSPAPAGSSLAAPHSAVPATPSPSASDGSTAGPAASSTATAGPSVGTGEPSVSLGETNAKVTLYGSSSCPPEIESSAVTDGVLTIKLVDPKGAGACTADLAPHEFTVEIKAEEITSIRSAVYSSQGVEHPLQLLR</sequence>
<keyword evidence="4" id="KW-1185">Reference proteome</keyword>
<dbReference type="Proteomes" id="UP000265419">
    <property type="component" value="Unassembled WGS sequence"/>
</dbReference>
<dbReference type="PROSITE" id="PS51257">
    <property type="entry name" value="PROKAR_LIPOPROTEIN"/>
    <property type="match status" value="1"/>
</dbReference>
<protein>
    <submittedName>
        <fullName evidence="3">Uncharacterized protein</fullName>
    </submittedName>
</protein>
<feature type="compositionally biased region" description="Low complexity" evidence="1">
    <location>
        <begin position="32"/>
        <end position="78"/>
    </location>
</feature>
<evidence type="ECO:0000256" key="2">
    <source>
        <dbReference type="SAM" id="SignalP"/>
    </source>
</evidence>
<name>A0A399JDG1_9MICC</name>
<gene>
    <name evidence="3" type="ORF">DWB68_01505</name>
</gene>
<evidence type="ECO:0000313" key="3">
    <source>
        <dbReference type="EMBL" id="RII43601.1"/>
    </source>
</evidence>
<reference evidence="3 4" key="1">
    <citation type="submission" date="2018-07" db="EMBL/GenBank/DDBJ databases">
        <title>Arthrobacter sp. nov., isolated from raw cow's milk with high bacterial count.</title>
        <authorList>
            <person name="Hahne J."/>
            <person name="Isele D."/>
            <person name="Lipski A."/>
        </authorList>
    </citation>
    <scope>NUCLEOTIDE SEQUENCE [LARGE SCALE GENOMIC DNA]</scope>
    <source>
        <strain evidence="3 4">JZ R-35</strain>
    </source>
</reference>
<dbReference type="AlphaFoldDB" id="A0A399JDG1"/>
<proteinExistence type="predicted"/>
<feature type="chain" id="PRO_5038968086" evidence="2">
    <location>
        <begin position="23"/>
        <end position="165"/>
    </location>
</feature>
<dbReference type="EMBL" id="QQXK01000002">
    <property type="protein sequence ID" value="RII43601.1"/>
    <property type="molecule type" value="Genomic_DNA"/>
</dbReference>